<gene>
    <name evidence="2" type="ORF">AM506_11540</name>
</gene>
<dbReference type="PANTHER" id="PTHR15032">
    <property type="entry name" value="N-ACYL-PHOSPHATIDYLETHANOLAMINE-HYDROLYZING PHOSPHOLIPASE D"/>
    <property type="match status" value="1"/>
</dbReference>
<name>A0A0P6WGB2_9BACI</name>
<accession>A0A0P6WGB2</accession>
<dbReference type="PANTHER" id="PTHR15032:SF4">
    <property type="entry name" value="N-ACYL-PHOSPHATIDYLETHANOLAMINE-HYDROLYZING PHOSPHOLIPASE D"/>
    <property type="match status" value="1"/>
</dbReference>
<dbReference type="GO" id="GO:0005737">
    <property type="term" value="C:cytoplasm"/>
    <property type="evidence" value="ECO:0007669"/>
    <property type="project" value="TreeGrafter"/>
</dbReference>
<proteinExistence type="predicted"/>
<dbReference type="SUPFAM" id="SSF56281">
    <property type="entry name" value="Metallo-hydrolase/oxidoreductase"/>
    <property type="match status" value="1"/>
</dbReference>
<dbReference type="OrthoDB" id="9805728at2"/>
<dbReference type="RefSeq" id="WP_060672634.1">
    <property type="nucleotide sequence ID" value="NZ_LIXZ01000007.1"/>
</dbReference>
<dbReference type="PATRIC" id="fig|218284.4.peg.4017"/>
<dbReference type="GO" id="GO:0070290">
    <property type="term" value="F:N-acylphosphatidylethanolamine-specific phospholipase D activity"/>
    <property type="evidence" value="ECO:0007669"/>
    <property type="project" value="InterPro"/>
</dbReference>
<dbReference type="Pfam" id="PF12706">
    <property type="entry name" value="Lactamase_B_2"/>
    <property type="match status" value="1"/>
</dbReference>
<evidence type="ECO:0000313" key="3">
    <source>
        <dbReference type="Proteomes" id="UP000050398"/>
    </source>
</evidence>
<evidence type="ECO:0000313" key="2">
    <source>
        <dbReference type="EMBL" id="KPL59566.1"/>
    </source>
</evidence>
<dbReference type="InterPro" id="IPR036866">
    <property type="entry name" value="RibonucZ/Hydroxyglut_hydro"/>
</dbReference>
<dbReference type="PIRSF" id="PIRSF038896">
    <property type="entry name" value="NAPE-PLD"/>
    <property type="match status" value="1"/>
</dbReference>
<dbReference type="AlphaFoldDB" id="A0A0P6WGB2"/>
<organism evidence="2 3">
    <name type="scientific">Rossellomorea vietnamensis</name>
    <dbReference type="NCBI Taxonomy" id="218284"/>
    <lineage>
        <taxon>Bacteria</taxon>
        <taxon>Bacillati</taxon>
        <taxon>Bacillota</taxon>
        <taxon>Bacilli</taxon>
        <taxon>Bacillales</taxon>
        <taxon>Bacillaceae</taxon>
        <taxon>Rossellomorea</taxon>
    </lineage>
</organism>
<dbReference type="InterPro" id="IPR001279">
    <property type="entry name" value="Metallo-B-lactamas"/>
</dbReference>
<sequence>MFITLILLLAVILTGMMIVKYYPPLGKKPSRERVGSSLQYSQGSFQNLIPTSMDTSFSSSVSMIRDLFKRNANRKPRQDIPRVAFPSIPHPHPVTNVTWFGHSASLIEIDGKRLLLDPMFGRSPSPFPWIGGKRYSKELPFQIDELPPIDAVIFSHDHYDHLDYGTIRKLRNKVKQFFVPLGVGSHLERWGIHPEHIAELNWWDKVEFNGLTLACTPARHFSGRNLNDRNATLWCSWVIAGETTRIFFSGDSGYGPHFKEIGKVFGPFDLTLMECGQYDPRWAPIHMLPEETVQAHLDVGGNWLLPIHWGAFTLSFHEWTDPIKRVTKKGAERNVPVATPKIGETFLLEEDSLPSSIWWE</sequence>
<dbReference type="InterPro" id="IPR024884">
    <property type="entry name" value="NAPE-PLD"/>
</dbReference>
<dbReference type="Gene3D" id="3.60.15.10">
    <property type="entry name" value="Ribonuclease Z/Hydroxyacylglutathione hydrolase-like"/>
    <property type="match status" value="1"/>
</dbReference>
<reference evidence="2 3" key="1">
    <citation type="submission" date="2015-08" db="EMBL/GenBank/DDBJ databases">
        <title>Draft Genome Sequence of Bacillus vietnamensis UCD-SED5.</title>
        <authorList>
            <person name="Lee R.D."/>
            <person name="Jospin G."/>
            <person name="Lang J.M."/>
            <person name="Coil D.A."/>
            <person name="Eisen J.A."/>
        </authorList>
    </citation>
    <scope>NUCLEOTIDE SEQUENCE [LARGE SCALE GENOMIC DNA]</scope>
    <source>
        <strain evidence="2 3">UCD-SED5</strain>
    </source>
</reference>
<comment type="caution">
    <text evidence="2">The sequence shown here is derived from an EMBL/GenBank/DDBJ whole genome shotgun (WGS) entry which is preliminary data.</text>
</comment>
<dbReference type="GO" id="GO:0008270">
    <property type="term" value="F:zinc ion binding"/>
    <property type="evidence" value="ECO:0007669"/>
    <property type="project" value="InterPro"/>
</dbReference>
<dbReference type="Proteomes" id="UP000050398">
    <property type="component" value="Unassembled WGS sequence"/>
</dbReference>
<dbReference type="EMBL" id="LIXZ01000007">
    <property type="protein sequence ID" value="KPL59566.1"/>
    <property type="molecule type" value="Genomic_DNA"/>
</dbReference>
<protein>
    <recommendedName>
        <fullName evidence="1">Metallo-beta-lactamase domain-containing protein</fullName>
    </recommendedName>
</protein>
<evidence type="ECO:0000259" key="1">
    <source>
        <dbReference type="Pfam" id="PF12706"/>
    </source>
</evidence>
<feature type="domain" description="Metallo-beta-lactamase" evidence="1">
    <location>
        <begin position="113"/>
        <end position="309"/>
    </location>
</feature>